<reference evidence="1 2" key="1">
    <citation type="journal article" date="2018" name="Evol. Lett.">
        <title>Horizontal gene cluster transfer increased hallucinogenic mushroom diversity.</title>
        <authorList>
            <person name="Reynolds H.T."/>
            <person name="Vijayakumar V."/>
            <person name="Gluck-Thaler E."/>
            <person name="Korotkin H.B."/>
            <person name="Matheny P.B."/>
            <person name="Slot J.C."/>
        </authorList>
    </citation>
    <scope>NUCLEOTIDE SEQUENCE [LARGE SCALE GENOMIC DNA]</scope>
    <source>
        <strain evidence="1 2">2631</strain>
    </source>
</reference>
<dbReference type="AlphaFoldDB" id="A0A409XKJ3"/>
<evidence type="ECO:0000313" key="1">
    <source>
        <dbReference type="EMBL" id="PPQ91295.1"/>
    </source>
</evidence>
<dbReference type="EMBL" id="NHYD01001402">
    <property type="protein sequence ID" value="PPQ91295.1"/>
    <property type="molecule type" value="Genomic_DNA"/>
</dbReference>
<dbReference type="InParanoid" id="A0A409XKJ3"/>
<gene>
    <name evidence="1" type="ORF">CVT25_006237</name>
</gene>
<sequence length="80" mass="8856">MSSELHQKSVQRSESSLLCPLRFQFSGAEFSRHGKPILTVIPPSAASSALREHRSGIISCLRNALEVPDDNPILIYPDRP</sequence>
<dbReference type="Proteomes" id="UP000283269">
    <property type="component" value="Unassembled WGS sequence"/>
</dbReference>
<proteinExistence type="predicted"/>
<protein>
    <submittedName>
        <fullName evidence="1">Uncharacterized protein</fullName>
    </submittedName>
</protein>
<accession>A0A409XKJ3</accession>
<organism evidence="1 2">
    <name type="scientific">Psilocybe cyanescens</name>
    <dbReference type="NCBI Taxonomy" id="93625"/>
    <lineage>
        <taxon>Eukaryota</taxon>
        <taxon>Fungi</taxon>
        <taxon>Dikarya</taxon>
        <taxon>Basidiomycota</taxon>
        <taxon>Agaricomycotina</taxon>
        <taxon>Agaricomycetes</taxon>
        <taxon>Agaricomycetidae</taxon>
        <taxon>Agaricales</taxon>
        <taxon>Agaricineae</taxon>
        <taxon>Strophariaceae</taxon>
        <taxon>Psilocybe</taxon>
    </lineage>
</organism>
<keyword evidence="2" id="KW-1185">Reference proteome</keyword>
<evidence type="ECO:0000313" key="2">
    <source>
        <dbReference type="Proteomes" id="UP000283269"/>
    </source>
</evidence>
<comment type="caution">
    <text evidence="1">The sequence shown here is derived from an EMBL/GenBank/DDBJ whole genome shotgun (WGS) entry which is preliminary data.</text>
</comment>
<name>A0A409XKJ3_PSICY</name>